<keyword evidence="2" id="KW-1185">Reference proteome</keyword>
<proteinExistence type="predicted"/>
<reference evidence="1 2" key="1">
    <citation type="submission" date="2016-07" db="EMBL/GenBank/DDBJ databases">
        <title>Pervasive Adenine N6-methylation of Active Genes in Fungi.</title>
        <authorList>
            <consortium name="DOE Joint Genome Institute"/>
            <person name="Mondo S.J."/>
            <person name="Dannebaum R.O."/>
            <person name="Kuo R.C."/>
            <person name="Labutti K."/>
            <person name="Haridas S."/>
            <person name="Kuo A."/>
            <person name="Salamov A."/>
            <person name="Ahrendt S.R."/>
            <person name="Lipzen A."/>
            <person name="Sullivan W."/>
            <person name="Andreopoulos W.B."/>
            <person name="Clum A."/>
            <person name="Lindquist E."/>
            <person name="Daum C."/>
            <person name="Ramamoorthy G.K."/>
            <person name="Gryganskyi A."/>
            <person name="Culley D."/>
            <person name="Magnuson J.K."/>
            <person name="James T.Y."/>
            <person name="O'Malley M.A."/>
            <person name="Stajich J.E."/>
            <person name="Spatafora J.W."/>
            <person name="Visel A."/>
            <person name="Grigoriev I.V."/>
        </authorList>
    </citation>
    <scope>NUCLEOTIDE SEQUENCE [LARGE SCALE GENOMIC DNA]</scope>
    <source>
        <strain evidence="1 2">NRRL 2496</strain>
    </source>
</reference>
<dbReference type="InParanoid" id="A0A1X2GZ17"/>
<organism evidence="1 2">
    <name type="scientific">Syncephalastrum racemosum</name>
    <name type="common">Filamentous fungus</name>
    <dbReference type="NCBI Taxonomy" id="13706"/>
    <lineage>
        <taxon>Eukaryota</taxon>
        <taxon>Fungi</taxon>
        <taxon>Fungi incertae sedis</taxon>
        <taxon>Mucoromycota</taxon>
        <taxon>Mucoromycotina</taxon>
        <taxon>Mucoromycetes</taxon>
        <taxon>Mucorales</taxon>
        <taxon>Syncephalastraceae</taxon>
        <taxon>Syncephalastrum</taxon>
    </lineage>
</organism>
<sequence length="154" mass="16678">MPTEGLYLMDNTYIPMLGRVPVENTVIARCGLTGVSFVCQIKSGGECVRPVQSIIPQRATHSIPLPFRWLCFFGAYDLRPPSNAMSAAGGAKEKALAIDGFSFFGHQVPYAALILPWLRRLALASSAMGSSLNRVSTSLCRICIQHASRCGTTE</sequence>
<evidence type="ECO:0000313" key="1">
    <source>
        <dbReference type="EMBL" id="ORY89502.1"/>
    </source>
</evidence>
<dbReference type="EMBL" id="MCGN01000016">
    <property type="protein sequence ID" value="ORY89502.1"/>
    <property type="molecule type" value="Genomic_DNA"/>
</dbReference>
<protein>
    <submittedName>
        <fullName evidence="1">Uncharacterized protein</fullName>
    </submittedName>
</protein>
<accession>A0A1X2GZ17</accession>
<dbReference type="AlphaFoldDB" id="A0A1X2GZ17"/>
<comment type="caution">
    <text evidence="1">The sequence shown here is derived from an EMBL/GenBank/DDBJ whole genome shotgun (WGS) entry which is preliminary data.</text>
</comment>
<evidence type="ECO:0000313" key="2">
    <source>
        <dbReference type="Proteomes" id="UP000242180"/>
    </source>
</evidence>
<name>A0A1X2GZ17_SYNRA</name>
<gene>
    <name evidence="1" type="ORF">BCR43DRAFT_500045</name>
</gene>
<dbReference type="Proteomes" id="UP000242180">
    <property type="component" value="Unassembled WGS sequence"/>
</dbReference>